<comment type="caution">
    <text evidence="1">The sequence shown here is derived from an EMBL/GenBank/DDBJ whole genome shotgun (WGS) entry which is preliminary data.</text>
</comment>
<protein>
    <submittedName>
        <fullName evidence="1">Uncharacterized protein</fullName>
    </submittedName>
</protein>
<name>A0A8K0UFV6_9AGAR</name>
<dbReference type="EMBL" id="JAEVFJ010000059">
    <property type="protein sequence ID" value="KAH8078400.1"/>
    <property type="molecule type" value="Genomic_DNA"/>
</dbReference>
<proteinExistence type="predicted"/>
<dbReference type="Proteomes" id="UP000813824">
    <property type="component" value="Unassembled WGS sequence"/>
</dbReference>
<accession>A0A8K0UFV6</accession>
<keyword evidence="2" id="KW-1185">Reference proteome</keyword>
<organism evidence="1 2">
    <name type="scientific">Cristinia sonorae</name>
    <dbReference type="NCBI Taxonomy" id="1940300"/>
    <lineage>
        <taxon>Eukaryota</taxon>
        <taxon>Fungi</taxon>
        <taxon>Dikarya</taxon>
        <taxon>Basidiomycota</taxon>
        <taxon>Agaricomycotina</taxon>
        <taxon>Agaricomycetes</taxon>
        <taxon>Agaricomycetidae</taxon>
        <taxon>Agaricales</taxon>
        <taxon>Pleurotineae</taxon>
        <taxon>Stephanosporaceae</taxon>
        <taxon>Cristinia</taxon>
    </lineage>
</organism>
<dbReference type="AlphaFoldDB" id="A0A8K0UFV6"/>
<reference evidence="1" key="1">
    <citation type="journal article" date="2021" name="New Phytol.">
        <title>Evolutionary innovations through gain and loss of genes in the ectomycorrhizal Boletales.</title>
        <authorList>
            <person name="Wu G."/>
            <person name="Miyauchi S."/>
            <person name="Morin E."/>
            <person name="Kuo A."/>
            <person name="Drula E."/>
            <person name="Varga T."/>
            <person name="Kohler A."/>
            <person name="Feng B."/>
            <person name="Cao Y."/>
            <person name="Lipzen A."/>
            <person name="Daum C."/>
            <person name="Hundley H."/>
            <person name="Pangilinan J."/>
            <person name="Johnson J."/>
            <person name="Barry K."/>
            <person name="LaButti K."/>
            <person name="Ng V."/>
            <person name="Ahrendt S."/>
            <person name="Min B."/>
            <person name="Choi I.G."/>
            <person name="Park H."/>
            <person name="Plett J.M."/>
            <person name="Magnuson J."/>
            <person name="Spatafora J.W."/>
            <person name="Nagy L.G."/>
            <person name="Henrissat B."/>
            <person name="Grigoriev I.V."/>
            <person name="Yang Z.L."/>
            <person name="Xu J."/>
            <person name="Martin F.M."/>
        </authorList>
    </citation>
    <scope>NUCLEOTIDE SEQUENCE</scope>
    <source>
        <strain evidence="1">KKN 215</strain>
    </source>
</reference>
<evidence type="ECO:0000313" key="2">
    <source>
        <dbReference type="Proteomes" id="UP000813824"/>
    </source>
</evidence>
<evidence type="ECO:0000313" key="1">
    <source>
        <dbReference type="EMBL" id="KAH8078400.1"/>
    </source>
</evidence>
<dbReference type="OrthoDB" id="3001418at2759"/>
<gene>
    <name evidence="1" type="ORF">BXZ70DRAFT_660771</name>
</gene>
<sequence>MDKLMRDIEADVASISISRTSTTGSASTIRGIGTLTGKGIMAVGNVVVRGIERITIQMRLRTIGEHLQREEAFIPLEVFEDLLELQRIGLYSKSVRFQAWDHLLTLMERRRTSHMVDIILKWPSIEVQLLLRQLSVFKLSGWTLHPARFTFLRPVETNVNATSTSRDGSLAESYRNVFVAILKRDPRLLHDLFTVEEFIFIQTNRAMTFSARHKSNESWGPMASAGSLDGFFDYLSNEHNSTARRKWELPFSADDSIDFLCSGAREQMSEVVDHIVSTLRPFASNEAFPLSTLSLLARHATNPKAEDIHPTLPYLWFALHLISRSDAARELFEEAKLLDVVEQMYICDFPGSGRDRIRELDVAREEMRELVCIFLGVVAVKGGYSPLARRLKDERPRLFVEVFVPFITHYSQVNAFRVQASGDEPPDDKGEFYVALLQYLAANPEAEERTWDVLLGELQLKSELFVRDALLSLSPTEAEIVIRKLIELRLSGRGFRKFVPIPSPTAVDRRTSKGVDFADRMLYLRNILDYIHSQTPEIIHHCADLPMLAVVQSNDYPDSLEDSMTPTDGFGVLFKWLSTMNIYDLFGPCTLTRSTETYIGYIKTAPLGEVEAMVQWLMKVMTSLLSSPGDHVLVENQEDILDIMPGLRELHHPVLPFLQFTIYFTSESLVAAQLFISQGLPSMLLRSNLANLSAEAIQASSYTHTDIDIIHTRFLLLLGSLFSHQSLQQPLRQSLDDTLFKAFLRPLMPNVLSAQLCVRSFLRSTWVDFAPIIRTLVPTEILRLPAIPGGPILSRQPWVHLISYFRNPDNDPRVSAFTKRNITEQLLLFCAAADESEWEPLANLFYTVPSGMMFMYSYIISNYLGCMTRVSHNSEAAVNAQERKAFLCRLMDISKTNGYEMIHPVDRFVSFTASVTRNQRHAVAAVGLDSMLSLLAAVSWGQYDLDVPLTDKQQSKRKRECEWMKFQIMSVKDSTYED</sequence>